<evidence type="ECO:0000259" key="1">
    <source>
        <dbReference type="Pfam" id="PF00149"/>
    </source>
</evidence>
<dbReference type="InterPro" id="IPR029052">
    <property type="entry name" value="Metallo-depent_PP-like"/>
</dbReference>
<dbReference type="EMBL" id="CP014224">
    <property type="protein sequence ID" value="ANW97352.1"/>
    <property type="molecule type" value="Genomic_DNA"/>
</dbReference>
<dbReference type="RefSeq" id="WP_068828487.1">
    <property type="nucleotide sequence ID" value="NZ_CP014224.1"/>
</dbReference>
<reference evidence="2 3" key="1">
    <citation type="submission" date="2016-02" db="EMBL/GenBank/DDBJ databases">
        <authorList>
            <person name="Wen L."/>
            <person name="He K."/>
            <person name="Yang H."/>
        </authorList>
    </citation>
    <scope>NUCLEOTIDE SEQUENCE [LARGE SCALE GENOMIC DNA]</scope>
    <source>
        <strain evidence="2 3">CZ1127</strain>
    </source>
</reference>
<dbReference type="OrthoDB" id="9808081at2"/>
<dbReference type="Pfam" id="PF00149">
    <property type="entry name" value="Metallophos"/>
    <property type="match status" value="1"/>
</dbReference>
<dbReference type="InterPro" id="IPR050126">
    <property type="entry name" value="Ap4A_hydrolase"/>
</dbReference>
<dbReference type="Proteomes" id="UP000092967">
    <property type="component" value="Chromosome"/>
</dbReference>
<dbReference type="PRINTS" id="PR00114">
    <property type="entry name" value="STPHPHTASE"/>
</dbReference>
<accession>A0A1B1Y9A3</accession>
<dbReference type="Gene3D" id="3.60.21.10">
    <property type="match status" value="1"/>
</dbReference>
<feature type="domain" description="Calcineurin-like phosphoesterase" evidence="1">
    <location>
        <begin position="3"/>
        <end position="187"/>
    </location>
</feature>
<dbReference type="GO" id="GO:0005737">
    <property type="term" value="C:cytoplasm"/>
    <property type="evidence" value="ECO:0007669"/>
    <property type="project" value="TreeGrafter"/>
</dbReference>
<organism evidence="2 3">
    <name type="scientific">Wenyingzhuangia fucanilytica</name>
    <dbReference type="NCBI Taxonomy" id="1790137"/>
    <lineage>
        <taxon>Bacteria</taxon>
        <taxon>Pseudomonadati</taxon>
        <taxon>Bacteroidota</taxon>
        <taxon>Flavobacteriia</taxon>
        <taxon>Flavobacteriales</taxon>
        <taxon>Flavobacteriaceae</taxon>
        <taxon>Wenyingzhuangia</taxon>
    </lineage>
</organism>
<evidence type="ECO:0000313" key="2">
    <source>
        <dbReference type="EMBL" id="ANW97352.1"/>
    </source>
</evidence>
<dbReference type="GO" id="GO:0008803">
    <property type="term" value="F:bis(5'-nucleosyl)-tetraphosphatase (symmetrical) activity"/>
    <property type="evidence" value="ECO:0007669"/>
    <property type="project" value="TreeGrafter"/>
</dbReference>
<dbReference type="PANTHER" id="PTHR42850:SF4">
    <property type="entry name" value="ZINC-DEPENDENT ENDOPOLYPHOSPHATASE"/>
    <property type="match status" value="1"/>
</dbReference>
<evidence type="ECO:0000313" key="3">
    <source>
        <dbReference type="Proteomes" id="UP000092967"/>
    </source>
</evidence>
<proteinExistence type="predicted"/>
<dbReference type="STRING" id="1790137.AXE80_14075"/>
<dbReference type="GO" id="GO:0110154">
    <property type="term" value="P:RNA decapping"/>
    <property type="evidence" value="ECO:0007669"/>
    <property type="project" value="TreeGrafter"/>
</dbReference>
<dbReference type="AlphaFoldDB" id="A0A1B1Y9A3"/>
<protein>
    <submittedName>
        <fullName evidence="2">Metallophosphatase</fullName>
    </submittedName>
</protein>
<gene>
    <name evidence="2" type="ORF">AXE80_14075</name>
</gene>
<dbReference type="InterPro" id="IPR006186">
    <property type="entry name" value="Ser/Thr-sp_prot-phosphatase"/>
</dbReference>
<dbReference type="KEGG" id="wfu:AXE80_14075"/>
<dbReference type="PANTHER" id="PTHR42850">
    <property type="entry name" value="METALLOPHOSPHOESTERASE"/>
    <property type="match status" value="1"/>
</dbReference>
<dbReference type="SUPFAM" id="SSF56300">
    <property type="entry name" value="Metallo-dependent phosphatases"/>
    <property type="match status" value="1"/>
</dbReference>
<dbReference type="InterPro" id="IPR004843">
    <property type="entry name" value="Calcineurin-like_PHP"/>
</dbReference>
<name>A0A1B1Y9A3_9FLAO</name>
<sequence>MGRTLVIGDIHGGLKALDQVLERAEVTTDDLLIFLGDYVDGWGQAFEVINRLISLKSSHDCIFLRGNHDELFYDWLTKSKDNPNWLHHGGQATINSYADRPYNFIKIHINFLENLENYYLDNQNRLFIHAGFTNVRGVEEEHFTKMFYWDRSLWEMALASRNLPLEDEFYPERLKLYKEIFIGHTALSKINISQPLNVANVWNIDTGAAFTNPLTIMDIDTKEFWQSDPLPSLYPNEKGRN</sequence>
<keyword evidence="3" id="KW-1185">Reference proteome</keyword>
<dbReference type="GO" id="GO:0016791">
    <property type="term" value="F:phosphatase activity"/>
    <property type="evidence" value="ECO:0007669"/>
    <property type="project" value="TreeGrafter"/>
</dbReference>